<evidence type="ECO:0000313" key="2">
    <source>
        <dbReference type="EMBL" id="STY43715.1"/>
    </source>
</evidence>
<feature type="signal peptide" evidence="1">
    <location>
        <begin position="1"/>
        <end position="24"/>
    </location>
</feature>
<evidence type="ECO:0000313" key="3">
    <source>
        <dbReference type="Proteomes" id="UP000254879"/>
    </source>
</evidence>
<dbReference type="Proteomes" id="UP000254879">
    <property type="component" value="Unassembled WGS sequence"/>
</dbReference>
<organism evidence="2 3">
    <name type="scientific">Listeria grayi</name>
    <name type="common">Listeria murrayi</name>
    <dbReference type="NCBI Taxonomy" id="1641"/>
    <lineage>
        <taxon>Bacteria</taxon>
        <taxon>Bacillati</taxon>
        <taxon>Bacillota</taxon>
        <taxon>Bacilli</taxon>
        <taxon>Bacillales</taxon>
        <taxon>Listeriaceae</taxon>
        <taxon>Listeria</taxon>
    </lineage>
</organism>
<name>A0A378MIY6_LISGR</name>
<reference evidence="2 3" key="1">
    <citation type="submission" date="2018-06" db="EMBL/GenBank/DDBJ databases">
        <authorList>
            <consortium name="Pathogen Informatics"/>
            <person name="Doyle S."/>
        </authorList>
    </citation>
    <scope>NUCLEOTIDE SEQUENCE [LARGE SCALE GENOMIC DNA]</scope>
    <source>
        <strain evidence="3">NCTC 10815</strain>
    </source>
</reference>
<dbReference type="AlphaFoldDB" id="A0A378MIY6"/>
<evidence type="ECO:0000256" key="1">
    <source>
        <dbReference type="SAM" id="SignalP"/>
    </source>
</evidence>
<gene>
    <name evidence="2" type="ORF">NCTC10815_01017</name>
</gene>
<dbReference type="EMBL" id="UGPG01000001">
    <property type="protein sequence ID" value="STY43715.1"/>
    <property type="molecule type" value="Genomic_DNA"/>
</dbReference>
<keyword evidence="1" id="KW-0732">Signal</keyword>
<sequence>MKKWSSSLLICMLLIGGLPVTTQAANGYNTYPDNHKLKGGVDNYGENRRYFWIHPDTYMKRSDQR</sequence>
<accession>A0A378MIY6</accession>
<protein>
    <submittedName>
        <fullName evidence="2">Uncharacterized protein</fullName>
    </submittedName>
</protein>
<proteinExistence type="predicted"/>
<dbReference type="RefSeq" id="WP_003755058.1">
    <property type="nucleotide sequence ID" value="NZ_CABKNG010000001.1"/>
</dbReference>
<feature type="chain" id="PRO_5016573581" evidence="1">
    <location>
        <begin position="25"/>
        <end position="65"/>
    </location>
</feature>